<dbReference type="Pfam" id="PF17652">
    <property type="entry name" value="Glyco_hydro81C"/>
    <property type="match status" value="1"/>
</dbReference>
<dbReference type="InterPro" id="IPR005200">
    <property type="entry name" value="Endo-beta-glucanase"/>
</dbReference>
<keyword evidence="6" id="KW-0326">Glycosidase</keyword>
<proteinExistence type="inferred from homology"/>
<evidence type="ECO:0000256" key="8">
    <source>
        <dbReference type="ARBA" id="ARBA00023326"/>
    </source>
</evidence>
<comment type="catalytic activity">
    <reaction evidence="1">
        <text>Hydrolysis of (1-&gt;3)-beta-D-glucosidic linkages in (1-&gt;3)-beta-D-glucans.</text>
        <dbReference type="EC" id="3.2.1.39"/>
    </reaction>
</comment>
<evidence type="ECO:0000256" key="1">
    <source>
        <dbReference type="ARBA" id="ARBA00000382"/>
    </source>
</evidence>
<evidence type="ECO:0000256" key="5">
    <source>
        <dbReference type="ARBA" id="ARBA00023277"/>
    </source>
</evidence>
<feature type="domain" description="Glycosyl hydrolase family 81 C-terminal" evidence="11">
    <location>
        <begin position="219"/>
        <end position="359"/>
    </location>
</feature>
<keyword evidence="9" id="KW-0812">Transmembrane</keyword>
<dbReference type="InterPro" id="IPR040720">
    <property type="entry name" value="GH81_C"/>
</dbReference>
<gene>
    <name evidence="12" type="ORF">Adt_05260</name>
</gene>
<dbReference type="PANTHER" id="PTHR31983">
    <property type="entry name" value="ENDO-1,3(4)-BETA-GLUCANASE 1"/>
    <property type="match status" value="1"/>
</dbReference>
<dbReference type="Proteomes" id="UP001604336">
    <property type="component" value="Unassembled WGS sequence"/>
</dbReference>
<keyword evidence="5" id="KW-0119">Carbohydrate metabolism</keyword>
<dbReference type="GO" id="GO:0071555">
    <property type="term" value="P:cell wall organization"/>
    <property type="evidence" value="ECO:0007669"/>
    <property type="project" value="UniProtKB-KW"/>
</dbReference>
<name>A0ABD1V3L0_9LAMI</name>
<dbReference type="EC" id="3.2.1.39" evidence="3"/>
<sequence>MRKCRAARHFKGIKVFQHHRKGEKGWKEFDAIEDEGLLDEEGGYKGIPRRCYLLAFIVGFFVLFTFFALILWGASRNQKPIVTVKSWLLYASRPINLSYDVSTITSSVFSGIIRITVLPEPKFEAVLDRFSSCYPISGDAVFTKPFCLEYKWDKRGWGDLLMLAHPLHLHLLWSTDCSVTILGDFKYNSIDGELVGVVGDSWVLKSDHIAVTWHSIRGVKEESYSVIIEALVKDVDALNSSTISTTSSYFYGKLIARAARFALIAEEVCYPEVIPGIRQFLKDMIEPWMDGTFGANGFLYDPKWGGIVTKQGSLDPGADFGFGIYNDHHYHLGYFIYGIAVLAKIDAAWGRKYRPQVYVAMNFAIPVVPSGKTRQQVAPVHFGMRIIL</sequence>
<evidence type="ECO:0000256" key="4">
    <source>
        <dbReference type="ARBA" id="ARBA00022801"/>
    </source>
</evidence>
<evidence type="ECO:0000259" key="11">
    <source>
        <dbReference type="Pfam" id="PF17652"/>
    </source>
</evidence>
<comment type="caution">
    <text evidence="12">The sequence shown here is derived from an EMBL/GenBank/DDBJ whole genome shotgun (WGS) entry which is preliminary data.</text>
</comment>
<dbReference type="GO" id="GO:0042973">
    <property type="term" value="F:glucan endo-1,3-beta-D-glucosidase activity"/>
    <property type="evidence" value="ECO:0007669"/>
    <property type="project" value="UniProtKB-EC"/>
</dbReference>
<accession>A0ABD1V3L0</accession>
<evidence type="ECO:0000313" key="12">
    <source>
        <dbReference type="EMBL" id="KAL2531909.1"/>
    </source>
</evidence>
<keyword evidence="8" id="KW-0624">Polysaccharide degradation</keyword>
<protein>
    <recommendedName>
        <fullName evidence="3">glucan endo-1,3-beta-D-glucosidase</fullName>
        <ecNumber evidence="3">3.2.1.39</ecNumber>
    </recommendedName>
</protein>
<evidence type="ECO:0000256" key="9">
    <source>
        <dbReference type="SAM" id="Phobius"/>
    </source>
</evidence>
<keyword evidence="4 12" id="KW-0378">Hydrolase</keyword>
<organism evidence="12 13">
    <name type="scientific">Abeliophyllum distichum</name>
    <dbReference type="NCBI Taxonomy" id="126358"/>
    <lineage>
        <taxon>Eukaryota</taxon>
        <taxon>Viridiplantae</taxon>
        <taxon>Streptophyta</taxon>
        <taxon>Embryophyta</taxon>
        <taxon>Tracheophyta</taxon>
        <taxon>Spermatophyta</taxon>
        <taxon>Magnoliopsida</taxon>
        <taxon>eudicotyledons</taxon>
        <taxon>Gunneridae</taxon>
        <taxon>Pentapetalae</taxon>
        <taxon>asterids</taxon>
        <taxon>lamiids</taxon>
        <taxon>Lamiales</taxon>
        <taxon>Oleaceae</taxon>
        <taxon>Forsythieae</taxon>
        <taxon>Abeliophyllum</taxon>
    </lineage>
</organism>
<comment type="similarity">
    <text evidence="2">Belongs to the glycosyl hydrolase 81 family.</text>
</comment>
<evidence type="ECO:0000256" key="7">
    <source>
        <dbReference type="ARBA" id="ARBA00023316"/>
    </source>
</evidence>
<reference evidence="13" key="1">
    <citation type="submission" date="2024-07" db="EMBL/GenBank/DDBJ databases">
        <title>Two chromosome-level genome assemblies of Korean endemic species Abeliophyllum distichum and Forsythia ovata (Oleaceae).</title>
        <authorList>
            <person name="Jang H."/>
        </authorList>
    </citation>
    <scope>NUCLEOTIDE SEQUENCE [LARGE SCALE GENOMIC DNA]</scope>
</reference>
<evidence type="ECO:0000256" key="3">
    <source>
        <dbReference type="ARBA" id="ARBA00012780"/>
    </source>
</evidence>
<keyword evidence="9" id="KW-0472">Membrane</keyword>
<keyword evidence="9" id="KW-1133">Transmembrane helix</keyword>
<feature type="transmembrane region" description="Helical" evidence="9">
    <location>
        <begin position="51"/>
        <end position="74"/>
    </location>
</feature>
<dbReference type="InterPro" id="IPR040451">
    <property type="entry name" value="GH81_N"/>
</dbReference>
<dbReference type="Gene3D" id="2.70.98.30">
    <property type="entry name" value="Golgi alpha-mannosidase II, domain 4"/>
    <property type="match status" value="1"/>
</dbReference>
<dbReference type="EMBL" id="JBFOLK010000002">
    <property type="protein sequence ID" value="KAL2531909.1"/>
    <property type="molecule type" value="Genomic_DNA"/>
</dbReference>
<dbReference type="AlphaFoldDB" id="A0ABD1V3L0"/>
<keyword evidence="13" id="KW-1185">Reference proteome</keyword>
<dbReference type="PANTHER" id="PTHR31983:SF0">
    <property type="entry name" value="GLUCAN ENDO-1,3-BETA-D-GLUCOSIDASE 2"/>
    <property type="match status" value="1"/>
</dbReference>
<evidence type="ECO:0000256" key="6">
    <source>
        <dbReference type="ARBA" id="ARBA00023295"/>
    </source>
</evidence>
<evidence type="ECO:0000259" key="10">
    <source>
        <dbReference type="Pfam" id="PF03639"/>
    </source>
</evidence>
<dbReference type="PROSITE" id="PS52008">
    <property type="entry name" value="GH81"/>
    <property type="match status" value="1"/>
</dbReference>
<dbReference type="GO" id="GO:0000272">
    <property type="term" value="P:polysaccharide catabolic process"/>
    <property type="evidence" value="ECO:0007669"/>
    <property type="project" value="UniProtKB-KW"/>
</dbReference>
<evidence type="ECO:0000256" key="2">
    <source>
        <dbReference type="ARBA" id="ARBA00010730"/>
    </source>
</evidence>
<evidence type="ECO:0000313" key="13">
    <source>
        <dbReference type="Proteomes" id="UP001604336"/>
    </source>
</evidence>
<keyword evidence="7" id="KW-0961">Cell wall biogenesis/degradation</keyword>
<dbReference type="Pfam" id="PF03639">
    <property type="entry name" value="Glyco_hydro_81"/>
    <property type="match status" value="1"/>
</dbReference>
<feature type="domain" description="Glycosyl hydrolase family 81 N-terminal" evidence="10">
    <location>
        <begin position="85"/>
        <end position="212"/>
    </location>
</feature>